<dbReference type="InterPro" id="IPR000086">
    <property type="entry name" value="NUDIX_hydrolase_dom"/>
</dbReference>
<reference evidence="4 5" key="1">
    <citation type="submission" date="2018-02" db="EMBL/GenBank/DDBJ databases">
        <title>Genomic Encyclopedia of Archaeal and Bacterial Type Strains, Phase II (KMG-II): from individual species to whole genera.</title>
        <authorList>
            <person name="Goeker M."/>
        </authorList>
    </citation>
    <scope>NUCLEOTIDE SEQUENCE [LARGE SCALE GENOMIC DNA]</scope>
    <source>
        <strain evidence="4 5">DSM 15099</strain>
    </source>
</reference>
<feature type="domain" description="Nudix hydrolase" evidence="3">
    <location>
        <begin position="56"/>
        <end position="189"/>
    </location>
</feature>
<organism evidence="4 5">
    <name type="scientific">Clostridium algidicarnis DSM 15099</name>
    <dbReference type="NCBI Taxonomy" id="1121295"/>
    <lineage>
        <taxon>Bacteria</taxon>
        <taxon>Bacillati</taxon>
        <taxon>Bacillota</taxon>
        <taxon>Clostridia</taxon>
        <taxon>Eubacteriales</taxon>
        <taxon>Clostridiaceae</taxon>
        <taxon>Clostridium</taxon>
    </lineage>
</organism>
<dbReference type="PROSITE" id="PS51462">
    <property type="entry name" value="NUDIX"/>
    <property type="match status" value="1"/>
</dbReference>
<keyword evidence="2" id="KW-0378">Hydrolase</keyword>
<dbReference type="RefSeq" id="WP_104409140.1">
    <property type="nucleotide sequence ID" value="NZ_PTIS01000002.1"/>
</dbReference>
<dbReference type="CDD" id="cd03424">
    <property type="entry name" value="NUDIX_ADPRase_Nudt5_UGPPase_Nudt14"/>
    <property type="match status" value="1"/>
</dbReference>
<dbReference type="PANTHER" id="PTHR11839:SF18">
    <property type="entry name" value="NUDIX HYDROLASE DOMAIN-CONTAINING PROTEIN"/>
    <property type="match status" value="1"/>
</dbReference>
<proteinExistence type="predicted"/>
<dbReference type="PROSITE" id="PS00893">
    <property type="entry name" value="NUDIX_BOX"/>
    <property type="match status" value="1"/>
</dbReference>
<sequence length="196" mass="22593">MSKVKIKDIKTLADTKYLKLYNAEYVNKNGDTRNWSIASRKDLSTLRNKFFNEEEDTVDAVIIIATHVEEKKLVVIKQFRVPINDYVYELPAGLIDKDEDFKDTVKRELKEETGLDLLEIDYEKTKSKVYISTGMTDESVSLVYCTCTGSISKNYLEADEDIDIMLLSKDEAKKLLKSNKKIDIKALLMIQNFIDL</sequence>
<evidence type="ECO:0000313" key="5">
    <source>
        <dbReference type="Proteomes" id="UP000239863"/>
    </source>
</evidence>
<evidence type="ECO:0000256" key="1">
    <source>
        <dbReference type="ARBA" id="ARBA00001946"/>
    </source>
</evidence>
<dbReference type="Proteomes" id="UP000239863">
    <property type="component" value="Unassembled WGS sequence"/>
</dbReference>
<comment type="caution">
    <text evidence="4">The sequence shown here is derived from an EMBL/GenBank/DDBJ whole genome shotgun (WGS) entry which is preliminary data.</text>
</comment>
<dbReference type="InterPro" id="IPR020084">
    <property type="entry name" value="NUDIX_hydrolase_CS"/>
</dbReference>
<dbReference type="STRING" id="37659.GCA_000703125_01618"/>
<dbReference type="GO" id="GO:0019693">
    <property type="term" value="P:ribose phosphate metabolic process"/>
    <property type="evidence" value="ECO:0007669"/>
    <property type="project" value="TreeGrafter"/>
</dbReference>
<dbReference type="AlphaFoldDB" id="A0A2S6FZT3"/>
<evidence type="ECO:0000259" key="3">
    <source>
        <dbReference type="PROSITE" id="PS51462"/>
    </source>
</evidence>
<dbReference type="EMBL" id="PTIS01000002">
    <property type="protein sequence ID" value="PPK49109.1"/>
    <property type="molecule type" value="Genomic_DNA"/>
</dbReference>
<dbReference type="Gene3D" id="3.90.79.10">
    <property type="entry name" value="Nucleoside Triphosphate Pyrophosphohydrolase"/>
    <property type="match status" value="1"/>
</dbReference>
<dbReference type="Pfam" id="PF00293">
    <property type="entry name" value="NUDIX"/>
    <property type="match status" value="1"/>
</dbReference>
<accession>A0A2S6FZT3</accession>
<dbReference type="InterPro" id="IPR015797">
    <property type="entry name" value="NUDIX_hydrolase-like_dom_sf"/>
</dbReference>
<name>A0A2S6FZT3_9CLOT</name>
<dbReference type="PANTHER" id="PTHR11839">
    <property type="entry name" value="UDP/ADP-SUGAR PYROPHOSPHATASE"/>
    <property type="match status" value="1"/>
</dbReference>
<dbReference type="SUPFAM" id="SSF55811">
    <property type="entry name" value="Nudix"/>
    <property type="match status" value="1"/>
</dbReference>
<dbReference type="GO" id="GO:0016787">
    <property type="term" value="F:hydrolase activity"/>
    <property type="evidence" value="ECO:0007669"/>
    <property type="project" value="UniProtKB-KW"/>
</dbReference>
<dbReference type="OrthoDB" id="9788922at2"/>
<comment type="cofactor">
    <cofactor evidence="1">
        <name>Mg(2+)</name>
        <dbReference type="ChEBI" id="CHEBI:18420"/>
    </cofactor>
</comment>
<gene>
    <name evidence="4" type="ORF">BD821_10220</name>
</gene>
<evidence type="ECO:0000313" key="4">
    <source>
        <dbReference type="EMBL" id="PPK49109.1"/>
    </source>
</evidence>
<protein>
    <submittedName>
        <fullName evidence="4">ADP-ribose pyrophosphatase</fullName>
    </submittedName>
</protein>
<dbReference type="GO" id="GO:0006753">
    <property type="term" value="P:nucleoside phosphate metabolic process"/>
    <property type="evidence" value="ECO:0007669"/>
    <property type="project" value="TreeGrafter"/>
</dbReference>
<evidence type="ECO:0000256" key="2">
    <source>
        <dbReference type="ARBA" id="ARBA00022801"/>
    </source>
</evidence>